<accession>A0A554A383</accession>
<reference evidence="2 3" key="1">
    <citation type="submission" date="2019-07" db="EMBL/GenBank/DDBJ databases">
        <authorList>
            <person name="Park Y.J."/>
            <person name="Jeong S.E."/>
            <person name="Jung H.S."/>
        </authorList>
    </citation>
    <scope>NUCLEOTIDE SEQUENCE [LARGE SCALE GENOMIC DNA]</scope>
    <source>
        <strain evidence="3">P16(2019)</strain>
    </source>
</reference>
<dbReference type="GO" id="GO:0008081">
    <property type="term" value="F:phosphoric diester hydrolase activity"/>
    <property type="evidence" value="ECO:0007669"/>
    <property type="project" value="InterPro"/>
</dbReference>
<dbReference type="PANTHER" id="PTHR46211">
    <property type="entry name" value="GLYCEROPHOSPHORYL DIESTER PHOSPHODIESTERASE"/>
    <property type="match status" value="1"/>
</dbReference>
<name>A0A554A383_9BACI</name>
<dbReference type="OrthoDB" id="384721at2"/>
<evidence type="ECO:0000259" key="1">
    <source>
        <dbReference type="PROSITE" id="PS51704"/>
    </source>
</evidence>
<evidence type="ECO:0000313" key="3">
    <source>
        <dbReference type="Proteomes" id="UP000318521"/>
    </source>
</evidence>
<comment type="caution">
    <text evidence="2">The sequence shown here is derived from an EMBL/GenBank/DDBJ whole genome shotgun (WGS) entry which is preliminary data.</text>
</comment>
<evidence type="ECO:0000313" key="2">
    <source>
        <dbReference type="EMBL" id="TSB48151.1"/>
    </source>
</evidence>
<dbReference type="Proteomes" id="UP000318521">
    <property type="component" value="Unassembled WGS sequence"/>
</dbReference>
<dbReference type="InterPro" id="IPR017946">
    <property type="entry name" value="PLC-like_Pdiesterase_TIM-brl"/>
</dbReference>
<dbReference type="AlphaFoldDB" id="A0A554A383"/>
<feature type="domain" description="GP-PDE" evidence="1">
    <location>
        <begin position="223"/>
        <end position="449"/>
    </location>
</feature>
<dbReference type="PANTHER" id="PTHR46211:SF14">
    <property type="entry name" value="GLYCEROPHOSPHODIESTER PHOSPHODIESTERASE"/>
    <property type="match status" value="1"/>
</dbReference>
<dbReference type="EMBL" id="VLXZ01000001">
    <property type="protein sequence ID" value="TSB48151.1"/>
    <property type="molecule type" value="Genomic_DNA"/>
</dbReference>
<dbReference type="PROSITE" id="PS50007">
    <property type="entry name" value="PIPLC_X_DOMAIN"/>
    <property type="match status" value="1"/>
</dbReference>
<dbReference type="GO" id="GO:0006629">
    <property type="term" value="P:lipid metabolic process"/>
    <property type="evidence" value="ECO:0007669"/>
    <property type="project" value="InterPro"/>
</dbReference>
<sequence length="536" mass="61893">MVKVCYPKERGINQTMRDRKDTNTFNHLSTNIKSYNPSSILMINNPDQLKTIKHRSVNVLFPISILQGMTSAERHFILSKITVVAIIVESDEQVDLLDQYMSSYLDIQVLVLSSNLTTLQGYRRLLCVKERIWICNNTEAKAEDLIATMNRTGIRSIMLKPRDAVDNLIHFHKHAFTVWSEGRDTTDLHHLVRAGVNAILVENGDYSSKLISAYERLHILAKPIVIAHRGAPQLAAENTLDSFERALKLGADVLETDIRRTKDDRLILFHDTTINRTTSSKGPVSAYTFQQLKKIHPIIDVEYFLKYFKNAHPLLLLEVKERDTVEDLLKMITSLKMEGRVHIQSFDPQVLLKVRKQNPAIGVSLLYTPYKWSKNYLSTRFVKDTLAQTHAALNYKVSRRMNQFDRIFSFEGGPSFVWTLQSKKDVIRFWDSGSYGLIMDCIQDITTIPLQLMIDKKPEYQQENTWIMPEKAVVGFSDGSTKRVKVQWFAQGKEDFTLLTHKQPIFEPTYVFCLYRFEFNGQTRSLISKLISLKRH</sequence>
<dbReference type="PROSITE" id="PS51704">
    <property type="entry name" value="GP_PDE"/>
    <property type="match status" value="1"/>
</dbReference>
<keyword evidence="3" id="KW-1185">Reference proteome</keyword>
<organism evidence="2 3">
    <name type="scientific">Alkalicoccobacillus porphyridii</name>
    <dbReference type="NCBI Taxonomy" id="2597270"/>
    <lineage>
        <taxon>Bacteria</taxon>
        <taxon>Bacillati</taxon>
        <taxon>Bacillota</taxon>
        <taxon>Bacilli</taxon>
        <taxon>Bacillales</taxon>
        <taxon>Bacillaceae</taxon>
        <taxon>Alkalicoccobacillus</taxon>
    </lineage>
</organism>
<dbReference type="Pfam" id="PF03009">
    <property type="entry name" value="GDPD"/>
    <property type="match status" value="1"/>
</dbReference>
<dbReference type="CDD" id="cd08556">
    <property type="entry name" value="GDPD"/>
    <property type="match status" value="1"/>
</dbReference>
<proteinExistence type="predicted"/>
<gene>
    <name evidence="2" type="ORF">FN960_00925</name>
</gene>
<dbReference type="Gene3D" id="3.20.20.190">
    <property type="entry name" value="Phosphatidylinositol (PI) phosphodiesterase"/>
    <property type="match status" value="1"/>
</dbReference>
<dbReference type="SUPFAM" id="SSF51695">
    <property type="entry name" value="PLC-like phosphodiesterases"/>
    <property type="match status" value="1"/>
</dbReference>
<protein>
    <recommendedName>
        <fullName evidence="1">GP-PDE domain-containing protein</fullName>
    </recommendedName>
</protein>
<dbReference type="InterPro" id="IPR030395">
    <property type="entry name" value="GP_PDE_dom"/>
</dbReference>